<accession>A0A0P5YN25</accession>
<reference evidence="2 3" key="2">
    <citation type="submission" date="2016-03" db="EMBL/GenBank/DDBJ databases">
        <title>EvidentialGene: Evidence-directed Construction of Genes on Genomes.</title>
        <authorList>
            <person name="Gilbert D.G."/>
            <person name="Choi J.-H."/>
            <person name="Mockaitis K."/>
            <person name="Colbourne J."/>
            <person name="Pfrender M."/>
        </authorList>
    </citation>
    <scope>NUCLEOTIDE SEQUENCE [LARGE SCALE GENOMIC DNA]</scope>
    <source>
        <strain evidence="2 3">Xinb3</strain>
        <tissue evidence="2">Complete organism</tissue>
    </source>
</reference>
<reference evidence="1" key="1">
    <citation type="submission" date="2015-10" db="EMBL/GenBank/DDBJ databases">
        <title>EvidentialGene: Evidence-directed Construction of Complete mRNA Transcriptomes without Genomes.</title>
        <authorList>
            <person name="Gilbert D.G."/>
        </authorList>
    </citation>
    <scope>NUCLEOTIDE SEQUENCE</scope>
</reference>
<sequence length="61" mass="7127">MRSLEKPLETHHSRWLCFVLRNLSRSRRNSWSEAPKGVGRMRRAQSVLVHSSPCCGDYKTK</sequence>
<dbReference type="EMBL" id="GDIQ01085470">
    <property type="protein sequence ID" value="JAN09267.1"/>
    <property type="molecule type" value="Transcribed_RNA"/>
</dbReference>
<evidence type="ECO:0000313" key="3">
    <source>
        <dbReference type="Proteomes" id="UP000076858"/>
    </source>
</evidence>
<dbReference type="Proteomes" id="UP000076858">
    <property type="component" value="Unassembled WGS sequence"/>
</dbReference>
<keyword evidence="3" id="KW-1185">Reference proteome</keyword>
<organism evidence="2 3">
    <name type="scientific">Daphnia magna</name>
    <dbReference type="NCBI Taxonomy" id="35525"/>
    <lineage>
        <taxon>Eukaryota</taxon>
        <taxon>Metazoa</taxon>
        <taxon>Ecdysozoa</taxon>
        <taxon>Arthropoda</taxon>
        <taxon>Crustacea</taxon>
        <taxon>Branchiopoda</taxon>
        <taxon>Diplostraca</taxon>
        <taxon>Cladocera</taxon>
        <taxon>Anomopoda</taxon>
        <taxon>Daphniidae</taxon>
        <taxon>Daphnia</taxon>
    </lineage>
</organism>
<evidence type="ECO:0000313" key="1">
    <source>
        <dbReference type="EMBL" id="JAN09267.1"/>
    </source>
</evidence>
<protein>
    <submittedName>
        <fullName evidence="2">Uncharacterized protein</fullName>
    </submittedName>
</protein>
<dbReference type="AlphaFoldDB" id="A0A0P5YN25"/>
<name>A0A0P5YN25_9CRUS</name>
<proteinExistence type="predicted"/>
<evidence type="ECO:0000313" key="2">
    <source>
        <dbReference type="EMBL" id="KZS20168.1"/>
    </source>
</evidence>
<dbReference type="EMBL" id="LRGB01000243">
    <property type="protein sequence ID" value="KZS20168.1"/>
    <property type="molecule type" value="Genomic_DNA"/>
</dbReference>
<gene>
    <name evidence="2" type="ORF">APZ42_013159</name>
</gene>